<name>A0ABT2N2Q5_9CYAN</name>
<proteinExistence type="predicted"/>
<dbReference type="Proteomes" id="UP001525961">
    <property type="component" value="Unassembled WGS sequence"/>
</dbReference>
<sequence>MKVISLSAYFDGQSIQLDEPYQLEPNTKLIVTVIPEQPSERETWLSWSSHQLNRAYNAEDEYPLDSIKVTNPDYERS</sequence>
<protein>
    <submittedName>
        <fullName evidence="1">Uncharacterized protein</fullName>
    </submittedName>
</protein>
<keyword evidence="2" id="KW-1185">Reference proteome</keyword>
<comment type="caution">
    <text evidence="1">The sequence shown here is derived from an EMBL/GenBank/DDBJ whole genome shotgun (WGS) entry which is preliminary data.</text>
</comment>
<dbReference type="EMBL" id="JAMXFA010000001">
    <property type="protein sequence ID" value="MCT7976139.1"/>
    <property type="molecule type" value="Genomic_DNA"/>
</dbReference>
<gene>
    <name evidence="1" type="ORF">NG792_00185</name>
</gene>
<evidence type="ECO:0000313" key="2">
    <source>
        <dbReference type="Proteomes" id="UP001525961"/>
    </source>
</evidence>
<evidence type="ECO:0000313" key="1">
    <source>
        <dbReference type="EMBL" id="MCT7976139.1"/>
    </source>
</evidence>
<accession>A0ABT2N2Q5</accession>
<reference evidence="1 2" key="1">
    <citation type="journal article" date="2022" name="Front. Microbiol.">
        <title>High genomic differentiation and limited gene flow indicate recent cryptic speciation within the genus Laspinema (cyanobacteria).</title>
        <authorList>
            <person name="Stanojkovic A."/>
            <person name="Skoupy S."/>
            <person name="Skaloud P."/>
            <person name="Dvorak P."/>
        </authorList>
    </citation>
    <scope>NUCLEOTIDE SEQUENCE [LARGE SCALE GENOMIC DNA]</scope>
    <source>
        <strain evidence="1 2">D3b</strain>
    </source>
</reference>
<organism evidence="1 2">
    <name type="scientific">Laspinema olomoucense D3b</name>
    <dbReference type="NCBI Taxonomy" id="2953688"/>
    <lineage>
        <taxon>Bacteria</taxon>
        <taxon>Bacillati</taxon>
        <taxon>Cyanobacteriota</taxon>
        <taxon>Cyanophyceae</taxon>
        <taxon>Oscillatoriophycideae</taxon>
        <taxon>Oscillatoriales</taxon>
        <taxon>Laspinemataceae</taxon>
        <taxon>Laspinema</taxon>
        <taxon>Laspinema olomoucense</taxon>
    </lineage>
</organism>
<dbReference type="RefSeq" id="WP_261234036.1">
    <property type="nucleotide sequence ID" value="NZ_JAMXFA010000001.1"/>
</dbReference>